<evidence type="ECO:0000256" key="4">
    <source>
        <dbReference type="ARBA" id="ARBA00022801"/>
    </source>
</evidence>
<evidence type="ECO:0000256" key="2">
    <source>
        <dbReference type="ARBA" id="ARBA00022443"/>
    </source>
</evidence>
<dbReference type="InterPro" id="IPR013078">
    <property type="entry name" value="His_Pase_superF_clade-1"/>
</dbReference>
<dbReference type="SUPFAM" id="SSF46934">
    <property type="entry name" value="UBA-like"/>
    <property type="match status" value="1"/>
</dbReference>
<dbReference type="InterPro" id="IPR009060">
    <property type="entry name" value="UBA-like_sf"/>
</dbReference>
<reference evidence="14 15" key="1">
    <citation type="submission" date="2023-03" db="EMBL/GenBank/DDBJ databases">
        <title>High-quality genome of Scylla paramamosain provides insights in environmental adaptation.</title>
        <authorList>
            <person name="Zhang L."/>
        </authorList>
    </citation>
    <scope>NUCLEOTIDE SEQUENCE [LARGE SCALE GENOMIC DNA]</scope>
    <source>
        <strain evidence="14">LZ_2023a</strain>
        <tissue evidence="14">Muscle</tissue>
    </source>
</reference>
<dbReference type="GO" id="GO:0102531">
    <property type="term" value="F:ecdysteroid-phosphate phosphatase activity"/>
    <property type="evidence" value="ECO:0007669"/>
    <property type="project" value="UniProtKB-ARBA"/>
</dbReference>
<evidence type="ECO:0000313" key="15">
    <source>
        <dbReference type="Proteomes" id="UP001487740"/>
    </source>
</evidence>
<evidence type="ECO:0000256" key="7">
    <source>
        <dbReference type="ARBA" id="ARBA00051991"/>
    </source>
</evidence>
<dbReference type="Proteomes" id="UP001487740">
    <property type="component" value="Unassembled WGS sequence"/>
</dbReference>
<proteinExistence type="predicted"/>
<sequence length="739" mass="83156">MWWPIWTAPPLDRQRQVLRAEPNKYRTVAIHRPQPPKILGIHHTMMATLLPPRKNPTPTKLSRQHLSPLQILLQMGFPKHRAEKALVATGHRGVQLASDWLLAHVNDTTLDLDRPREYVVYLCPTGPLYEQIQAFWDDSLQKCGWNGAHNLVPHITLCSFKCGDENCEPLVSVLKEVVHSLLPSFPSSLTLDKYVSPNYMGLFLTEHQEDLIKKLAMSFVKEASHLFDAGCYDKLEVMAVCLPWCSGTTLPQEYCSPGEVASKALHLTLAYQFPLSQFPRLEALVEAVDQRAPVTWEVRLYSRDTRIHNNEVHKVLYSHVSRDPDELELLIGDFVYVKGDSLASSPDGWVEGTSWLTGSTGFLPINYIERTAESDAWTLHKSIPVIGTSGRECVESLPNRPPISLSLLNLIENSEGSRRSTEALSESSSMDRLHSRQASLEATQSPLLHKQEDLDALYAKVKKPKKEGPLYQFPIKGPRKVIVVRHGERVDFTFGDWIRFCFDEADHYQRRDLNMPESLPERAGAPHSFYKDCPLTHVGLLQATLVGRAMHASGIEVHHVFCSPSLRCVQTCTNILQGLGIAEHMPINIEPGLFEWLAWYHDGMPVWMTLDELSTAGFNLNHSYDPLICREELKDTHESCEQYYGRNAYVTQSIINTTQAQGGTVLLVGHAATLDTCTRQLVGGAPRSAHEMSSIIKKIPYCSTSAVEEGPSGHWSLVEPVRPVSNTGQPHYDWRILLS</sequence>
<dbReference type="GO" id="GO:0005829">
    <property type="term" value="C:cytosol"/>
    <property type="evidence" value="ECO:0007669"/>
    <property type="project" value="UniProtKB-SubCell"/>
</dbReference>
<dbReference type="InterPro" id="IPR001452">
    <property type="entry name" value="SH3_domain"/>
</dbReference>
<evidence type="ECO:0000256" key="10">
    <source>
        <dbReference type="ARBA" id="ARBA00083868"/>
    </source>
</evidence>
<dbReference type="PANTHER" id="PTHR16469:SF27">
    <property type="entry name" value="UBIQUITIN-ASSOCIATED AND SH3 DOMAIN-CONTAINING BA-RELATED"/>
    <property type="match status" value="1"/>
</dbReference>
<feature type="domain" description="SH3" evidence="12">
    <location>
        <begin position="308"/>
        <end position="373"/>
    </location>
</feature>
<dbReference type="Pfam" id="PF22562">
    <property type="entry name" value="UBA_7"/>
    <property type="match status" value="1"/>
</dbReference>
<dbReference type="SUPFAM" id="SSF53254">
    <property type="entry name" value="Phosphoglycerate mutase-like"/>
    <property type="match status" value="1"/>
</dbReference>
<evidence type="ECO:0000256" key="8">
    <source>
        <dbReference type="ARBA" id="ARBA00052011"/>
    </source>
</evidence>
<evidence type="ECO:0000256" key="9">
    <source>
        <dbReference type="ARBA" id="ARBA00074288"/>
    </source>
</evidence>
<evidence type="ECO:0000256" key="1">
    <source>
        <dbReference type="ARBA" id="ARBA00004514"/>
    </source>
</evidence>
<dbReference type="CDD" id="cd07067">
    <property type="entry name" value="HP_PGM_like"/>
    <property type="match status" value="1"/>
</dbReference>
<feature type="domain" description="UBA" evidence="13">
    <location>
        <begin position="60"/>
        <end position="104"/>
    </location>
</feature>
<dbReference type="Pfam" id="PF14604">
    <property type="entry name" value="SH3_9"/>
    <property type="match status" value="1"/>
</dbReference>
<dbReference type="CDD" id="cd11791">
    <property type="entry name" value="SH3_UBASH3"/>
    <property type="match status" value="1"/>
</dbReference>
<dbReference type="Pfam" id="PF00300">
    <property type="entry name" value="His_Phos_1"/>
    <property type="match status" value="1"/>
</dbReference>
<dbReference type="GO" id="GO:0003993">
    <property type="term" value="F:acid phosphatase activity"/>
    <property type="evidence" value="ECO:0007669"/>
    <property type="project" value="UniProtKB-ARBA"/>
</dbReference>
<evidence type="ECO:0000313" key="14">
    <source>
        <dbReference type="EMBL" id="KAK8401066.1"/>
    </source>
</evidence>
<dbReference type="PANTHER" id="PTHR16469">
    <property type="entry name" value="UBIQUITIN-ASSOCIATED AND SH3 DOMAIN-CONTAINING BA-RELATED"/>
    <property type="match status" value="1"/>
</dbReference>
<dbReference type="InterPro" id="IPR036028">
    <property type="entry name" value="SH3-like_dom_sf"/>
</dbReference>
<comment type="catalytic activity">
    <reaction evidence="6">
        <text>20-hydroxyecdysone 22-phosphate + H2O = 20-hydroxyecdysone + phosphate</text>
        <dbReference type="Rhea" id="RHEA:63580"/>
        <dbReference type="ChEBI" id="CHEBI:15377"/>
        <dbReference type="ChEBI" id="CHEBI:16587"/>
        <dbReference type="ChEBI" id="CHEBI:43474"/>
        <dbReference type="ChEBI" id="CHEBI:147382"/>
    </reaction>
</comment>
<evidence type="ECO:0000256" key="11">
    <source>
        <dbReference type="PROSITE-ProRule" id="PRU00192"/>
    </source>
</evidence>
<dbReference type="FunFam" id="3.40.50.1240:FF:000032">
    <property type="entry name" value="Blast:Protein UBASH3A homolog"/>
    <property type="match status" value="1"/>
</dbReference>
<accession>A0AAW0UNN3</accession>
<organism evidence="14 15">
    <name type="scientific">Scylla paramamosain</name>
    <name type="common">Mud crab</name>
    <dbReference type="NCBI Taxonomy" id="85552"/>
    <lineage>
        <taxon>Eukaryota</taxon>
        <taxon>Metazoa</taxon>
        <taxon>Ecdysozoa</taxon>
        <taxon>Arthropoda</taxon>
        <taxon>Crustacea</taxon>
        <taxon>Multicrustacea</taxon>
        <taxon>Malacostraca</taxon>
        <taxon>Eumalacostraca</taxon>
        <taxon>Eucarida</taxon>
        <taxon>Decapoda</taxon>
        <taxon>Pleocyemata</taxon>
        <taxon>Brachyura</taxon>
        <taxon>Eubrachyura</taxon>
        <taxon>Portunoidea</taxon>
        <taxon>Portunidae</taxon>
        <taxon>Portuninae</taxon>
        <taxon>Scylla</taxon>
    </lineage>
</organism>
<keyword evidence="15" id="KW-1185">Reference proteome</keyword>
<dbReference type="GO" id="GO:0004721">
    <property type="term" value="F:phosphoprotein phosphatase activity"/>
    <property type="evidence" value="ECO:0007669"/>
    <property type="project" value="UniProtKB-KW"/>
</dbReference>
<dbReference type="PROSITE" id="PS50002">
    <property type="entry name" value="SH3"/>
    <property type="match status" value="1"/>
</dbReference>
<dbReference type="EMBL" id="JARAKH010000009">
    <property type="protein sequence ID" value="KAK8401066.1"/>
    <property type="molecule type" value="Genomic_DNA"/>
</dbReference>
<dbReference type="InterPro" id="IPR051710">
    <property type="entry name" value="Phosphatase_SH3-domain"/>
</dbReference>
<dbReference type="InterPro" id="IPR015940">
    <property type="entry name" value="UBA"/>
</dbReference>
<dbReference type="CDD" id="cd14301">
    <property type="entry name" value="UBA_UBS3B"/>
    <property type="match status" value="1"/>
</dbReference>
<dbReference type="Gene3D" id="3.40.50.1240">
    <property type="entry name" value="Phosphoglycerate mutase-like"/>
    <property type="match status" value="1"/>
</dbReference>
<keyword evidence="4" id="KW-0378">Hydrolase</keyword>
<comment type="caution">
    <text evidence="14">The sequence shown here is derived from an EMBL/GenBank/DDBJ whole genome shotgun (WGS) entry which is preliminary data.</text>
</comment>
<keyword evidence="3" id="KW-0963">Cytoplasm</keyword>
<dbReference type="InterPro" id="IPR029033">
    <property type="entry name" value="His_PPase_superfam"/>
</dbReference>
<gene>
    <name evidence="14" type="ORF">O3P69_002685</name>
</gene>
<protein>
    <recommendedName>
        <fullName evidence="9">Ecdysteroid-phosphate phosphatase</fullName>
    </recommendedName>
    <alternativeName>
        <fullName evidence="10">Protein UBASH3A homolog</fullName>
    </alternativeName>
</protein>
<dbReference type="Gene3D" id="1.10.8.10">
    <property type="entry name" value="DNA helicase RuvA subunit, C-terminal domain"/>
    <property type="match status" value="1"/>
</dbReference>
<dbReference type="SMART" id="SM00326">
    <property type="entry name" value="SH3"/>
    <property type="match status" value="1"/>
</dbReference>
<dbReference type="PROSITE" id="PS50030">
    <property type="entry name" value="UBA"/>
    <property type="match status" value="1"/>
</dbReference>
<evidence type="ECO:0000259" key="13">
    <source>
        <dbReference type="PROSITE" id="PS50030"/>
    </source>
</evidence>
<evidence type="ECO:0000259" key="12">
    <source>
        <dbReference type="PROSITE" id="PS50002"/>
    </source>
</evidence>
<dbReference type="AlphaFoldDB" id="A0AAW0UNN3"/>
<dbReference type="SUPFAM" id="SSF50044">
    <property type="entry name" value="SH3-domain"/>
    <property type="match status" value="1"/>
</dbReference>
<evidence type="ECO:0000256" key="3">
    <source>
        <dbReference type="ARBA" id="ARBA00022490"/>
    </source>
</evidence>
<comment type="catalytic activity">
    <reaction evidence="8">
        <text>ecdysone 22-phosphate + H2O = ecdysone + phosphate</text>
        <dbReference type="Rhea" id="RHEA:63576"/>
        <dbReference type="ChEBI" id="CHEBI:15377"/>
        <dbReference type="ChEBI" id="CHEBI:16688"/>
        <dbReference type="ChEBI" id="CHEBI:43474"/>
        <dbReference type="ChEBI" id="CHEBI:147380"/>
    </reaction>
</comment>
<keyword evidence="5" id="KW-0904">Protein phosphatase</keyword>
<evidence type="ECO:0000256" key="6">
    <source>
        <dbReference type="ARBA" id="ARBA00050567"/>
    </source>
</evidence>
<dbReference type="FunFam" id="1.10.8.10:FF:000053">
    <property type="entry name" value="Ubiquitin-associated and SH3 domain-containing, A"/>
    <property type="match status" value="1"/>
</dbReference>
<name>A0AAW0UNN3_SCYPA</name>
<comment type="catalytic activity">
    <reaction evidence="7">
        <text>2-deoxyecdysone 22-phosphate + H2O = 2-deoxyecdysone + phosphate</text>
        <dbReference type="Rhea" id="RHEA:63584"/>
        <dbReference type="ChEBI" id="CHEBI:15377"/>
        <dbReference type="ChEBI" id="CHEBI:19566"/>
        <dbReference type="ChEBI" id="CHEBI:43474"/>
        <dbReference type="ChEBI" id="CHEBI:147386"/>
    </reaction>
</comment>
<comment type="subcellular location">
    <subcellularLocation>
        <location evidence="1">Cytoplasm</location>
        <location evidence="1">Cytosol</location>
    </subcellularLocation>
</comment>
<dbReference type="Gene3D" id="2.30.30.40">
    <property type="entry name" value="SH3 Domains"/>
    <property type="match status" value="1"/>
</dbReference>
<keyword evidence="2 11" id="KW-0728">SH3 domain</keyword>
<evidence type="ECO:0000256" key="5">
    <source>
        <dbReference type="ARBA" id="ARBA00022912"/>
    </source>
</evidence>